<keyword evidence="1" id="KW-0479">Metal-binding</keyword>
<feature type="binding site" evidence="1">
    <location>
        <position position="101"/>
    </location>
    <ligand>
        <name>a divalent metal cation</name>
        <dbReference type="ChEBI" id="CHEBI:60240"/>
        <label>2</label>
    </ligand>
</feature>
<dbReference type="STRING" id="1006006.Mcup_0452"/>
<feature type="binding site" evidence="1">
    <location>
        <position position="149"/>
    </location>
    <ligand>
        <name>a divalent metal cation</name>
        <dbReference type="ChEBI" id="CHEBI:60240"/>
        <label>1</label>
    </ligand>
</feature>
<dbReference type="InterPro" id="IPR032466">
    <property type="entry name" value="Metal_Hydrolase"/>
</dbReference>
<dbReference type="GO" id="GO:0016788">
    <property type="term" value="F:hydrolase activity, acting on ester bonds"/>
    <property type="evidence" value="ECO:0007669"/>
    <property type="project" value="InterPro"/>
</dbReference>
<dbReference type="PIRSF" id="PIRSF005902">
    <property type="entry name" value="DNase_TatD"/>
    <property type="match status" value="1"/>
</dbReference>
<gene>
    <name evidence="2" type="ordered locus">Mcup_0452</name>
</gene>
<dbReference type="Pfam" id="PF01026">
    <property type="entry name" value="TatD_DNase"/>
    <property type="match status" value="1"/>
</dbReference>
<name>F4G061_METCR</name>
<dbReference type="PATRIC" id="fig|1006006.8.peg.455"/>
<proteinExistence type="predicted"/>
<accession>F4G061</accession>
<organism evidence="2 3">
    <name type="scientific">Metallosphaera cuprina (strain Ar-4)</name>
    <dbReference type="NCBI Taxonomy" id="1006006"/>
    <lineage>
        <taxon>Archaea</taxon>
        <taxon>Thermoproteota</taxon>
        <taxon>Thermoprotei</taxon>
        <taxon>Sulfolobales</taxon>
        <taxon>Sulfolobaceae</taxon>
        <taxon>Metallosphaera</taxon>
    </lineage>
</organism>
<keyword evidence="3" id="KW-1185">Reference proteome</keyword>
<protein>
    <submittedName>
        <fullName evidence="2">TatD-related deoxyribonuclease</fullName>
    </submittedName>
</protein>
<dbReference type="Gene3D" id="3.20.20.140">
    <property type="entry name" value="Metal-dependent hydrolases"/>
    <property type="match status" value="1"/>
</dbReference>
<dbReference type="GO" id="GO:0046872">
    <property type="term" value="F:metal ion binding"/>
    <property type="evidence" value="ECO:0007669"/>
    <property type="project" value="UniProtKB-KW"/>
</dbReference>
<sequence length="204" mass="23332">MDLETSLATLKMKGLRGVGIHPWNAGKVKIDEVKRLIERADFVGEVGLDYRLSEASKEVQRMYFEEFLDFPEKPVNVHALDAWEDAFNLVIKHEIRSAIFHWYTGPLNLLKDIEGAQYFITINPSVSFQAKHQKVVEVAPTRIILTESDGGYVYKGKLLEPTMVTEALKQIARIKGLEVRQVERIVEENFRRAFLNNSKIPSST</sequence>
<feature type="binding site" evidence="1">
    <location>
        <position position="78"/>
    </location>
    <ligand>
        <name>a divalent metal cation</name>
        <dbReference type="ChEBI" id="CHEBI:60240"/>
        <label>2</label>
    </ligand>
</feature>
<feature type="binding site" evidence="1">
    <location>
        <position position="45"/>
    </location>
    <ligand>
        <name>a divalent metal cation</name>
        <dbReference type="ChEBI" id="CHEBI:60240"/>
        <label>1</label>
    </ligand>
</feature>
<dbReference type="Proteomes" id="UP000007812">
    <property type="component" value="Chromosome"/>
</dbReference>
<dbReference type="AlphaFoldDB" id="F4G061"/>
<evidence type="ECO:0000256" key="1">
    <source>
        <dbReference type="PIRSR" id="PIRSR005902-1"/>
    </source>
</evidence>
<dbReference type="SUPFAM" id="SSF51556">
    <property type="entry name" value="Metallo-dependent hydrolases"/>
    <property type="match status" value="1"/>
</dbReference>
<dbReference type="eggNOG" id="arCOG00891">
    <property type="taxonomic scope" value="Archaea"/>
</dbReference>
<dbReference type="PANTHER" id="PTHR46124">
    <property type="entry name" value="D-AMINOACYL-TRNA DEACYLASE"/>
    <property type="match status" value="1"/>
</dbReference>
<dbReference type="HOGENOM" id="CLU_031506_5_2_2"/>
<evidence type="ECO:0000313" key="2">
    <source>
        <dbReference type="EMBL" id="AEB94560.1"/>
    </source>
</evidence>
<dbReference type="EMBL" id="CP002656">
    <property type="protein sequence ID" value="AEB94560.1"/>
    <property type="molecule type" value="Genomic_DNA"/>
</dbReference>
<evidence type="ECO:0000313" key="3">
    <source>
        <dbReference type="Proteomes" id="UP000007812"/>
    </source>
</evidence>
<reference evidence="2 3" key="1">
    <citation type="journal article" date="2011" name="J. Bacteriol.">
        <title>Complete genome sequence of Metallosphaera cuprina, a metal sulfide-oxidizing archaeon from a hot spring.</title>
        <authorList>
            <person name="Liu L.J."/>
            <person name="You X.Y."/>
            <person name="Zheng H."/>
            <person name="Wang S."/>
            <person name="Jiang C.Y."/>
            <person name="Liu S.J."/>
        </authorList>
    </citation>
    <scope>NUCLEOTIDE SEQUENCE [LARGE SCALE GENOMIC DNA]</scope>
    <source>
        <strain evidence="2 3">Ar-4</strain>
    </source>
</reference>
<dbReference type="InterPro" id="IPR001130">
    <property type="entry name" value="TatD-like"/>
</dbReference>
<dbReference type="PANTHER" id="PTHR46124:SF2">
    <property type="entry name" value="D-AMINOACYL-TRNA DEACYLASE"/>
    <property type="match status" value="1"/>
</dbReference>
<dbReference type="KEGG" id="mcn:Mcup_0452"/>